<feature type="transmembrane region" description="Helical" evidence="2">
    <location>
        <begin position="6"/>
        <end position="28"/>
    </location>
</feature>
<evidence type="ECO:0000256" key="1">
    <source>
        <dbReference type="SAM" id="MobiDB-lite"/>
    </source>
</evidence>
<dbReference type="AlphaFoldDB" id="A0A7Y9I5R9"/>
<protein>
    <submittedName>
        <fullName evidence="3">Uncharacterized membrane protein YraQ (UPF0718 family)</fullName>
    </submittedName>
</protein>
<proteinExistence type="predicted"/>
<dbReference type="Proteomes" id="UP000569914">
    <property type="component" value="Unassembled WGS sequence"/>
</dbReference>
<feature type="compositionally biased region" description="Pro residues" evidence="1">
    <location>
        <begin position="181"/>
        <end position="194"/>
    </location>
</feature>
<evidence type="ECO:0000256" key="2">
    <source>
        <dbReference type="SAM" id="Phobius"/>
    </source>
</evidence>
<organism evidence="3 4">
    <name type="scientific">Microlunatus parietis</name>
    <dbReference type="NCBI Taxonomy" id="682979"/>
    <lineage>
        <taxon>Bacteria</taxon>
        <taxon>Bacillati</taxon>
        <taxon>Actinomycetota</taxon>
        <taxon>Actinomycetes</taxon>
        <taxon>Propionibacteriales</taxon>
        <taxon>Propionibacteriaceae</taxon>
        <taxon>Microlunatus</taxon>
    </lineage>
</organism>
<dbReference type="RefSeq" id="WP_179750494.1">
    <property type="nucleotide sequence ID" value="NZ_JACCBU010000001.1"/>
</dbReference>
<sequence>MFDAPIIQIAVAGLALLGVLATLAAYLLPGVRVLRSIAGVICIIGAGVIIFFVFDSDEDDARGYLAMVVLLSALVIAVRPESRPKQPPAAPAPPRPAASPYPPQGSQQGPGQQGPGQQGYGQRGYDQQQGYGQQHGSEQQQAYEQQGPGPSPAQPQPQRALPPEPPQQPQQTQQPQQRQPPQAPPSQGYPPSGG</sequence>
<evidence type="ECO:0000313" key="4">
    <source>
        <dbReference type="Proteomes" id="UP000569914"/>
    </source>
</evidence>
<name>A0A7Y9I5R9_9ACTN</name>
<gene>
    <name evidence="3" type="ORF">BKA15_002108</name>
</gene>
<keyword evidence="2" id="KW-0472">Membrane</keyword>
<feature type="compositionally biased region" description="Pro residues" evidence="1">
    <location>
        <begin position="85"/>
        <end position="103"/>
    </location>
</feature>
<dbReference type="EMBL" id="JACCBU010000001">
    <property type="protein sequence ID" value="NYE70779.1"/>
    <property type="molecule type" value="Genomic_DNA"/>
</dbReference>
<keyword evidence="2" id="KW-0812">Transmembrane</keyword>
<reference evidence="3 4" key="1">
    <citation type="submission" date="2020-07" db="EMBL/GenBank/DDBJ databases">
        <title>Sequencing the genomes of 1000 actinobacteria strains.</title>
        <authorList>
            <person name="Klenk H.-P."/>
        </authorList>
    </citation>
    <scope>NUCLEOTIDE SEQUENCE [LARGE SCALE GENOMIC DNA]</scope>
    <source>
        <strain evidence="3 4">DSM 22083</strain>
    </source>
</reference>
<keyword evidence="4" id="KW-1185">Reference proteome</keyword>
<feature type="compositionally biased region" description="Gly residues" evidence="1">
    <location>
        <begin position="111"/>
        <end position="122"/>
    </location>
</feature>
<accession>A0A7Y9I5R9</accession>
<feature type="compositionally biased region" description="Low complexity" evidence="1">
    <location>
        <begin position="169"/>
        <end position="180"/>
    </location>
</feature>
<evidence type="ECO:0000313" key="3">
    <source>
        <dbReference type="EMBL" id="NYE70779.1"/>
    </source>
</evidence>
<feature type="compositionally biased region" description="Pro residues" evidence="1">
    <location>
        <begin position="149"/>
        <end position="168"/>
    </location>
</feature>
<feature type="region of interest" description="Disordered" evidence="1">
    <location>
        <begin position="81"/>
        <end position="194"/>
    </location>
</feature>
<keyword evidence="2" id="KW-1133">Transmembrane helix</keyword>
<feature type="compositionally biased region" description="Low complexity" evidence="1">
    <location>
        <begin position="123"/>
        <end position="148"/>
    </location>
</feature>
<feature type="transmembrane region" description="Helical" evidence="2">
    <location>
        <begin position="37"/>
        <end position="55"/>
    </location>
</feature>
<feature type="transmembrane region" description="Helical" evidence="2">
    <location>
        <begin position="61"/>
        <end position="78"/>
    </location>
</feature>
<comment type="caution">
    <text evidence="3">The sequence shown here is derived from an EMBL/GenBank/DDBJ whole genome shotgun (WGS) entry which is preliminary data.</text>
</comment>